<dbReference type="InterPro" id="IPR007284">
    <property type="entry name" value="Ground-like_dom"/>
</dbReference>
<evidence type="ECO:0000256" key="1">
    <source>
        <dbReference type="SAM" id="SignalP"/>
    </source>
</evidence>
<gene>
    <name evidence="3" type="ORF">LOAG_12120</name>
</gene>
<dbReference type="OMA" id="TEYCEAQ"/>
<proteinExistence type="predicted"/>
<dbReference type="Pfam" id="PF04155">
    <property type="entry name" value="Ground-like"/>
    <property type="match status" value="1"/>
</dbReference>
<dbReference type="EMBL" id="JH712134">
    <property type="protein sequence ID" value="EFO16387.2"/>
    <property type="molecule type" value="Genomic_DNA"/>
</dbReference>
<sequence>MMHISRLLIIMVLLEFTILVQAFLFGGCCCECGIPMPQACGCATPPPLPICPPPIPCPPPPICPICHKCPLPPPCPPQPLTLCPPSYPVYLPSSGCNCGNANTAVGGFTSTKSESQNFGLPQGGSYNIGRNGPQNIGLAVARGASPPSAHPHHLLGFKTDTENAVDIQQVPSIQAEKSDDFTFPDSEVTHQLSALSSTLASVTERRTRGTVMISENKCNSIVLRDLLTKYMDQTDPVVSKRSIHKAARERMKEDEVDIICSDAGFTYIVSTTEYCEAQKEKVICFVYKKPY</sequence>
<protein>
    <recommendedName>
        <fullName evidence="2">Ground-like domain-containing protein</fullName>
    </recommendedName>
</protein>
<dbReference type="FunCoup" id="A0A1S0TNB1">
    <property type="interactions" value="116"/>
</dbReference>
<feature type="chain" id="PRO_5010330881" description="Ground-like domain-containing protein" evidence="1">
    <location>
        <begin position="23"/>
        <end position="291"/>
    </location>
</feature>
<feature type="signal peptide" evidence="1">
    <location>
        <begin position="1"/>
        <end position="22"/>
    </location>
</feature>
<name>A0A1S0TNB1_LOALO</name>
<dbReference type="KEGG" id="loa:LOAG_12120"/>
<dbReference type="AlphaFoldDB" id="A0A1S0TNB1"/>
<organism evidence="3">
    <name type="scientific">Loa loa</name>
    <name type="common">Eye worm</name>
    <name type="synonym">Filaria loa</name>
    <dbReference type="NCBI Taxonomy" id="7209"/>
    <lineage>
        <taxon>Eukaryota</taxon>
        <taxon>Metazoa</taxon>
        <taxon>Ecdysozoa</taxon>
        <taxon>Nematoda</taxon>
        <taxon>Chromadorea</taxon>
        <taxon>Rhabditida</taxon>
        <taxon>Spirurina</taxon>
        <taxon>Spiruromorpha</taxon>
        <taxon>Filarioidea</taxon>
        <taxon>Onchocercidae</taxon>
        <taxon>Loa</taxon>
    </lineage>
</organism>
<accession>A0A1S0TNB1</accession>
<dbReference type="OrthoDB" id="5873923at2759"/>
<reference evidence="3" key="1">
    <citation type="submission" date="2012-04" db="EMBL/GenBank/DDBJ databases">
        <title>The Genome Sequence of Loa loa.</title>
        <authorList>
            <consortium name="The Broad Institute Genome Sequencing Platform"/>
            <consortium name="Broad Institute Genome Sequencing Center for Infectious Disease"/>
            <person name="Nutman T.B."/>
            <person name="Fink D.L."/>
            <person name="Russ C."/>
            <person name="Young S."/>
            <person name="Zeng Q."/>
            <person name="Gargeya S."/>
            <person name="Alvarado L."/>
            <person name="Berlin A."/>
            <person name="Chapman S.B."/>
            <person name="Chen Z."/>
            <person name="Freedman E."/>
            <person name="Gellesch M."/>
            <person name="Goldberg J."/>
            <person name="Griggs A."/>
            <person name="Gujja S."/>
            <person name="Heilman E.R."/>
            <person name="Heiman D."/>
            <person name="Howarth C."/>
            <person name="Mehta T."/>
            <person name="Neiman D."/>
            <person name="Pearson M."/>
            <person name="Roberts A."/>
            <person name="Saif S."/>
            <person name="Shea T."/>
            <person name="Shenoy N."/>
            <person name="Sisk P."/>
            <person name="Stolte C."/>
            <person name="Sykes S."/>
            <person name="White J."/>
            <person name="Yandava C."/>
            <person name="Haas B."/>
            <person name="Henn M.R."/>
            <person name="Nusbaum C."/>
            <person name="Birren B."/>
        </authorList>
    </citation>
    <scope>NUCLEOTIDE SEQUENCE [LARGE SCALE GENOMIC DNA]</scope>
</reference>
<dbReference type="InParanoid" id="A0A1S0TNB1"/>
<keyword evidence="1" id="KW-0732">Signal</keyword>
<feature type="domain" description="Ground-like" evidence="2">
    <location>
        <begin position="216"/>
        <end position="287"/>
    </location>
</feature>
<dbReference type="PROSITE" id="PS51257">
    <property type="entry name" value="PROKAR_LIPOPROTEIN"/>
    <property type="match status" value="1"/>
</dbReference>
<evidence type="ECO:0000313" key="3">
    <source>
        <dbReference type="EMBL" id="EFO16387.2"/>
    </source>
</evidence>
<evidence type="ECO:0000259" key="2">
    <source>
        <dbReference type="Pfam" id="PF04155"/>
    </source>
</evidence>
<dbReference type="RefSeq" id="XP_003147682.2">
    <property type="nucleotide sequence ID" value="XM_003147634.2"/>
</dbReference>
<dbReference type="CTD" id="9949581"/>
<dbReference type="GeneID" id="9949581"/>